<dbReference type="OMA" id="YNDMAIN"/>
<dbReference type="EMBL" id="CR382134">
    <property type="protein sequence ID" value="CAG85381.2"/>
    <property type="molecule type" value="Genomic_DNA"/>
</dbReference>
<evidence type="ECO:0000256" key="2">
    <source>
        <dbReference type="SAM" id="SignalP"/>
    </source>
</evidence>
<dbReference type="OrthoDB" id="4022842at2759"/>
<evidence type="ECO:0000256" key="1">
    <source>
        <dbReference type="SAM" id="Phobius"/>
    </source>
</evidence>
<reference evidence="3 4" key="1">
    <citation type="journal article" date="2004" name="Nature">
        <title>Genome evolution in yeasts.</title>
        <authorList>
            <consortium name="Genolevures"/>
            <person name="Dujon B."/>
            <person name="Sherman D."/>
            <person name="Fischer G."/>
            <person name="Durrens P."/>
            <person name="Casaregola S."/>
            <person name="Lafontaine I."/>
            <person name="de Montigny J."/>
            <person name="Marck C."/>
            <person name="Neuveglise C."/>
            <person name="Talla E."/>
            <person name="Goffard N."/>
            <person name="Frangeul L."/>
            <person name="Aigle M."/>
            <person name="Anthouard V."/>
            <person name="Babour A."/>
            <person name="Barbe V."/>
            <person name="Barnay S."/>
            <person name="Blanchin S."/>
            <person name="Beckerich J.M."/>
            <person name="Beyne E."/>
            <person name="Bleykasten C."/>
            <person name="Boisrame A."/>
            <person name="Boyer J."/>
            <person name="Cattolico L."/>
            <person name="Confanioleri F."/>
            <person name="de Daruvar A."/>
            <person name="Despons L."/>
            <person name="Fabre E."/>
            <person name="Fairhead C."/>
            <person name="Ferry-Dumazet H."/>
            <person name="Groppi A."/>
            <person name="Hantraye F."/>
            <person name="Hennequin C."/>
            <person name="Jauniaux N."/>
            <person name="Joyet P."/>
            <person name="Kachouri R."/>
            <person name="Kerrest A."/>
            <person name="Koszul R."/>
            <person name="Lemaire M."/>
            <person name="Lesur I."/>
            <person name="Ma L."/>
            <person name="Muller H."/>
            <person name="Nicaud J.M."/>
            <person name="Nikolski M."/>
            <person name="Oztas S."/>
            <person name="Ozier-Kalogeropoulos O."/>
            <person name="Pellenz S."/>
            <person name="Potier S."/>
            <person name="Richard G.F."/>
            <person name="Straub M.L."/>
            <person name="Suleau A."/>
            <person name="Swennene D."/>
            <person name="Tekaia F."/>
            <person name="Wesolowski-Louvel M."/>
            <person name="Westhof E."/>
            <person name="Wirth B."/>
            <person name="Zeniou-Meyer M."/>
            <person name="Zivanovic I."/>
            <person name="Bolotin-Fukuhara M."/>
            <person name="Thierry A."/>
            <person name="Bouchier C."/>
            <person name="Caudron B."/>
            <person name="Scarpelli C."/>
            <person name="Gaillardin C."/>
            <person name="Weissenbach J."/>
            <person name="Wincker P."/>
            <person name="Souciet J.L."/>
        </authorList>
    </citation>
    <scope>NUCLEOTIDE SEQUENCE [LARGE SCALE GENOMIC DNA]</scope>
    <source>
        <strain evidence="4">ATCC 36239 / CBS 767 / BCRC 21394 / JCM 1990 / NBRC 0083 / IGC 2968</strain>
    </source>
</reference>
<organism evidence="3 4">
    <name type="scientific">Debaryomyces hansenii (strain ATCC 36239 / CBS 767 / BCRC 21394 / JCM 1990 / NBRC 0083 / IGC 2968)</name>
    <name type="common">Yeast</name>
    <name type="synonym">Torulaspora hansenii</name>
    <dbReference type="NCBI Taxonomy" id="284592"/>
    <lineage>
        <taxon>Eukaryota</taxon>
        <taxon>Fungi</taxon>
        <taxon>Dikarya</taxon>
        <taxon>Ascomycota</taxon>
        <taxon>Saccharomycotina</taxon>
        <taxon>Pichiomycetes</taxon>
        <taxon>Debaryomycetaceae</taxon>
        <taxon>Debaryomyces</taxon>
    </lineage>
</organism>
<dbReference type="KEGG" id="dha:DEHA2B09746g"/>
<protein>
    <submittedName>
        <fullName evidence="3">DEHA2B09746p</fullName>
    </submittedName>
</protein>
<sequence>MFFIFVLFLSGILFNSLVSAVARVGASESAITQLYTSISVDAHRLELDANSSGVSCLSILTEPEASRQGRIKVSLDELEFYDGGKPDDLKVPVLLFRYEDILNFTTLPSYEEYDKGYTSNYSSSKLNWESYFLKDTVDFEENKFILNLYDGYNEIDEKRIYNGFLDASKENGNNEAVLPVKKSGMYCVYIAPPIDKNIKIMSAPVHFRYSRLYSSNMWYSHYCQTKYLIGVGLLLAAFLIKDTLKFTKDKQLSITNMPIISKAVIFYVLVPLLSFISLEWLSIFIETHCNLTSRKICFFEYFRLTNEWIQPNWKILLRFYVLLFTMGYGVIYYHRGASRTFSKMPKRTKNVAWSLFITNIILSNANKAYDKYDTYLMTYPIGFICTLCSFGSFIFPFVWYFVSFIYYFKTKNIIKKLPPTSTVTEGIDANTRIMKAFKQSSLVIFVSPTISGLAWFSSFVRMAVKTFYSAINDISSDLDISEKISSRDSLIKSVKLSRHIMSFSEDSVKSIFEKWPGAIKIYLTIALLYVIWIRNNNALVVEDEKGDLKE</sequence>
<feature type="transmembrane region" description="Helical" evidence="1">
    <location>
        <begin position="315"/>
        <end position="331"/>
    </location>
</feature>
<feature type="transmembrane region" description="Helical" evidence="1">
    <location>
        <begin position="227"/>
        <end position="244"/>
    </location>
</feature>
<keyword evidence="1" id="KW-0472">Membrane</keyword>
<proteinExistence type="predicted"/>
<dbReference type="RefSeq" id="XP_457377.2">
    <property type="nucleotide sequence ID" value="XM_457377.1"/>
</dbReference>
<keyword evidence="2" id="KW-0732">Signal</keyword>
<evidence type="ECO:0000313" key="3">
    <source>
        <dbReference type="EMBL" id="CAG85381.2"/>
    </source>
</evidence>
<feature type="transmembrane region" description="Helical" evidence="1">
    <location>
        <begin position="442"/>
        <end position="464"/>
    </location>
</feature>
<dbReference type="AlphaFoldDB" id="Q6BWP2"/>
<dbReference type="VEuPathDB" id="FungiDB:DEHA2B09746g"/>
<dbReference type="Proteomes" id="UP000000599">
    <property type="component" value="Chromosome B"/>
</dbReference>
<feature type="signal peptide" evidence="2">
    <location>
        <begin position="1"/>
        <end position="22"/>
    </location>
</feature>
<dbReference type="GeneID" id="2913300"/>
<feature type="chain" id="PRO_5004271558" evidence="2">
    <location>
        <begin position="23"/>
        <end position="550"/>
    </location>
</feature>
<evidence type="ECO:0000313" key="4">
    <source>
        <dbReference type="Proteomes" id="UP000000599"/>
    </source>
</evidence>
<accession>Q6BWP2</accession>
<keyword evidence="1" id="KW-1133">Transmembrane helix</keyword>
<feature type="transmembrane region" description="Helical" evidence="1">
    <location>
        <begin position="515"/>
        <end position="533"/>
    </location>
</feature>
<feature type="transmembrane region" description="Helical" evidence="1">
    <location>
        <begin position="381"/>
        <end position="408"/>
    </location>
</feature>
<keyword evidence="1" id="KW-0812">Transmembrane</keyword>
<dbReference type="InParanoid" id="Q6BWP2"/>
<gene>
    <name evidence="3" type="ordered locus">DEHA2B09746g</name>
</gene>
<dbReference type="HOGENOM" id="CLU_041160_0_0_1"/>
<feature type="transmembrane region" description="Helical" evidence="1">
    <location>
        <begin position="264"/>
        <end position="285"/>
    </location>
</feature>
<dbReference type="eggNOG" id="ENOG502T2TV">
    <property type="taxonomic scope" value="Eukaryota"/>
</dbReference>
<keyword evidence="4" id="KW-1185">Reference proteome</keyword>
<name>Q6BWP2_DEBHA</name>